<keyword evidence="9" id="KW-0449">Lipoprotein</keyword>
<dbReference type="GO" id="GO:0005737">
    <property type="term" value="C:cytoplasm"/>
    <property type="evidence" value="ECO:0007669"/>
    <property type="project" value="TreeGrafter"/>
</dbReference>
<dbReference type="GO" id="GO:0005516">
    <property type="term" value="F:calmodulin binding"/>
    <property type="evidence" value="ECO:0007669"/>
    <property type="project" value="InterPro"/>
</dbReference>
<dbReference type="PROSITE" id="PS00826">
    <property type="entry name" value="MARCKS_1"/>
    <property type="match status" value="1"/>
</dbReference>
<evidence type="ECO:0000256" key="6">
    <source>
        <dbReference type="ARBA" id="ARBA00022707"/>
    </source>
</evidence>
<dbReference type="PANTHER" id="PTHR14353:SF8">
    <property type="entry name" value="MARCKS-RELATED PROTEIN"/>
    <property type="match status" value="1"/>
</dbReference>
<accession>A0A2P4SEE5</accession>
<feature type="compositionally biased region" description="Basic residues" evidence="10">
    <location>
        <begin position="100"/>
        <end position="112"/>
    </location>
</feature>
<name>A0A2P4SEE5_BAMTH</name>
<evidence type="ECO:0000256" key="5">
    <source>
        <dbReference type="ARBA" id="ARBA00022490"/>
    </source>
</evidence>
<dbReference type="GO" id="GO:0005856">
    <property type="term" value="C:cytoskeleton"/>
    <property type="evidence" value="ECO:0007669"/>
    <property type="project" value="UniProtKB-SubCell"/>
</dbReference>
<keyword evidence="5" id="KW-0963">Cytoplasm</keyword>
<comment type="caution">
    <text evidence="11">The sequence shown here is derived from an EMBL/GenBank/DDBJ whole genome shotgun (WGS) entry which is preliminary data.</text>
</comment>
<gene>
    <name evidence="11" type="ORF">CIB84_013774</name>
</gene>
<dbReference type="InterPro" id="IPR002101">
    <property type="entry name" value="MARCKS"/>
</dbReference>
<evidence type="ECO:0008006" key="13">
    <source>
        <dbReference type="Google" id="ProtNLM"/>
    </source>
</evidence>
<dbReference type="AlphaFoldDB" id="A0A2P4SEE5"/>
<keyword evidence="4" id="KW-1003">Cell membrane</keyword>
<keyword evidence="8" id="KW-0206">Cytoskeleton</keyword>
<dbReference type="EMBL" id="PPHD01057760">
    <property type="protein sequence ID" value="POI22478.1"/>
    <property type="molecule type" value="Genomic_DNA"/>
</dbReference>
<evidence type="ECO:0000256" key="1">
    <source>
        <dbReference type="ARBA" id="ARBA00004193"/>
    </source>
</evidence>
<comment type="similarity">
    <text evidence="3">Belongs to the MARCKS family.</text>
</comment>
<keyword evidence="6" id="KW-0519">Myristate</keyword>
<sequence>MGSQGSKAAKAEGSDPTGGNAAVTEPSKANGQENGHVRLNGDMTPKAGGDPTPLNGAGSAEPPREDGTGGAGGEDAIEPAPPADGGEAKPEGAAAPKDTPKKKKKFSFKKSFKLSGISFRKNKKDDGDSAASSPTEEQSKAEPKAEEDPASGTAPQEERSGEGQSGAEPEGAAGGRGAEEEKPPAENREDAAAAAQQPPEPTAAEPAAAAEQKEE</sequence>
<keyword evidence="7" id="KW-0472">Membrane</keyword>
<dbReference type="GO" id="GO:0005886">
    <property type="term" value="C:plasma membrane"/>
    <property type="evidence" value="ECO:0007669"/>
    <property type="project" value="UniProtKB-SubCell"/>
</dbReference>
<dbReference type="Pfam" id="PF02063">
    <property type="entry name" value="MARCKS"/>
    <property type="match status" value="1"/>
</dbReference>
<dbReference type="GO" id="GO:0007015">
    <property type="term" value="P:actin filament organization"/>
    <property type="evidence" value="ECO:0007669"/>
    <property type="project" value="TreeGrafter"/>
</dbReference>
<dbReference type="PANTHER" id="PTHR14353">
    <property type="entry name" value="MYRISTOYLATED ALANINE-RICH C-KINASE SUBSTRATE MARCKS"/>
    <property type="match status" value="1"/>
</dbReference>
<dbReference type="GO" id="GO:0051015">
    <property type="term" value="F:actin filament binding"/>
    <property type="evidence" value="ECO:0007669"/>
    <property type="project" value="TreeGrafter"/>
</dbReference>
<feature type="compositionally biased region" description="Basic and acidic residues" evidence="10">
    <location>
        <begin position="137"/>
        <end position="147"/>
    </location>
</feature>
<evidence type="ECO:0000256" key="2">
    <source>
        <dbReference type="ARBA" id="ARBA00004245"/>
    </source>
</evidence>
<evidence type="ECO:0000256" key="9">
    <source>
        <dbReference type="ARBA" id="ARBA00023288"/>
    </source>
</evidence>
<evidence type="ECO:0000256" key="4">
    <source>
        <dbReference type="ARBA" id="ARBA00022475"/>
    </source>
</evidence>
<comment type="subcellular location">
    <subcellularLocation>
        <location evidence="1">Cell membrane</location>
        <topology evidence="1">Lipid-anchor</topology>
    </subcellularLocation>
    <subcellularLocation>
        <location evidence="2">Cytoplasm</location>
        <location evidence="2">Cytoskeleton</location>
    </subcellularLocation>
</comment>
<keyword evidence="12" id="KW-1185">Reference proteome</keyword>
<organism evidence="11 12">
    <name type="scientific">Bambusicola thoracicus</name>
    <name type="common">Chinese bamboo-partridge</name>
    <name type="synonym">Perdix thoracica</name>
    <dbReference type="NCBI Taxonomy" id="9083"/>
    <lineage>
        <taxon>Eukaryota</taxon>
        <taxon>Metazoa</taxon>
        <taxon>Chordata</taxon>
        <taxon>Craniata</taxon>
        <taxon>Vertebrata</taxon>
        <taxon>Euteleostomi</taxon>
        <taxon>Archelosauria</taxon>
        <taxon>Archosauria</taxon>
        <taxon>Dinosauria</taxon>
        <taxon>Saurischia</taxon>
        <taxon>Theropoda</taxon>
        <taxon>Coelurosauria</taxon>
        <taxon>Aves</taxon>
        <taxon>Neognathae</taxon>
        <taxon>Galloanserae</taxon>
        <taxon>Galliformes</taxon>
        <taxon>Phasianidae</taxon>
        <taxon>Perdicinae</taxon>
        <taxon>Bambusicola</taxon>
    </lineage>
</organism>
<dbReference type="OrthoDB" id="9948538at2759"/>
<evidence type="ECO:0000256" key="10">
    <source>
        <dbReference type="SAM" id="MobiDB-lite"/>
    </source>
</evidence>
<evidence type="ECO:0000313" key="11">
    <source>
        <dbReference type="EMBL" id="POI22478.1"/>
    </source>
</evidence>
<dbReference type="GO" id="GO:0007417">
    <property type="term" value="P:central nervous system development"/>
    <property type="evidence" value="ECO:0007669"/>
    <property type="project" value="TreeGrafter"/>
</dbReference>
<evidence type="ECO:0000313" key="12">
    <source>
        <dbReference type="Proteomes" id="UP000237246"/>
    </source>
</evidence>
<feature type="compositionally biased region" description="Low complexity" evidence="10">
    <location>
        <begin position="192"/>
        <end position="215"/>
    </location>
</feature>
<reference evidence="11 12" key="1">
    <citation type="submission" date="2018-01" db="EMBL/GenBank/DDBJ databases">
        <title>Comparison of the Chinese Bamboo Partridge and Red Junglefowl genome sequences highlights the importance of demography in genome evolution.</title>
        <authorList>
            <person name="Tiley G.P."/>
            <person name="Kimball R.T."/>
            <person name="Braun E.L."/>
            <person name="Burleigh J.G."/>
        </authorList>
    </citation>
    <scope>NUCLEOTIDE SEQUENCE [LARGE SCALE GENOMIC DNA]</scope>
    <source>
        <strain evidence="11">RTK389</strain>
        <tissue evidence="11">Blood</tissue>
    </source>
</reference>
<dbReference type="Proteomes" id="UP000237246">
    <property type="component" value="Unassembled WGS sequence"/>
</dbReference>
<feature type="region of interest" description="Disordered" evidence="10">
    <location>
        <begin position="1"/>
        <end position="215"/>
    </location>
</feature>
<proteinExistence type="inferred from homology"/>
<dbReference type="PRINTS" id="PR00963">
    <property type="entry name" value="MARCKS"/>
</dbReference>
<protein>
    <recommendedName>
        <fullName evidence="13">MARCKS-related protein</fullName>
    </recommendedName>
</protein>
<evidence type="ECO:0000256" key="3">
    <source>
        <dbReference type="ARBA" id="ARBA00006456"/>
    </source>
</evidence>
<feature type="compositionally biased region" description="Basic and acidic residues" evidence="10">
    <location>
        <begin position="177"/>
        <end position="191"/>
    </location>
</feature>
<evidence type="ECO:0000256" key="8">
    <source>
        <dbReference type="ARBA" id="ARBA00023212"/>
    </source>
</evidence>
<evidence type="ECO:0000256" key="7">
    <source>
        <dbReference type="ARBA" id="ARBA00023136"/>
    </source>
</evidence>